<dbReference type="AlphaFoldDB" id="A0AAD8PMK7"/>
<dbReference type="Proteomes" id="UP001230504">
    <property type="component" value="Unassembled WGS sequence"/>
</dbReference>
<comment type="caution">
    <text evidence="3">The sequence shown here is derived from an EMBL/GenBank/DDBJ whole genome shotgun (WGS) entry which is preliminary data.</text>
</comment>
<feature type="compositionally biased region" description="Basic and acidic residues" evidence="1">
    <location>
        <begin position="17"/>
        <end position="28"/>
    </location>
</feature>
<dbReference type="EMBL" id="JAHLJV010000103">
    <property type="protein sequence ID" value="KAK1572831.1"/>
    <property type="molecule type" value="Genomic_DNA"/>
</dbReference>
<keyword evidence="4" id="KW-1185">Reference proteome</keyword>
<accession>A0AAD8PMK7</accession>
<keyword evidence="2" id="KW-0472">Membrane</keyword>
<evidence type="ECO:0000313" key="3">
    <source>
        <dbReference type="EMBL" id="KAK1572831.1"/>
    </source>
</evidence>
<reference evidence="3" key="1">
    <citation type="submission" date="2021-06" db="EMBL/GenBank/DDBJ databases">
        <title>Comparative genomics, transcriptomics and evolutionary studies reveal genomic signatures of adaptation to plant cell wall in hemibiotrophic fungi.</title>
        <authorList>
            <consortium name="DOE Joint Genome Institute"/>
            <person name="Baroncelli R."/>
            <person name="Diaz J.F."/>
            <person name="Benocci T."/>
            <person name="Peng M."/>
            <person name="Battaglia E."/>
            <person name="Haridas S."/>
            <person name="Andreopoulos W."/>
            <person name="Labutti K."/>
            <person name="Pangilinan J."/>
            <person name="Floch G.L."/>
            <person name="Makela M.R."/>
            <person name="Henrissat B."/>
            <person name="Grigoriev I.V."/>
            <person name="Crouch J.A."/>
            <person name="De Vries R.P."/>
            <person name="Sukno S.A."/>
            <person name="Thon M.R."/>
        </authorList>
    </citation>
    <scope>NUCLEOTIDE SEQUENCE</scope>
    <source>
        <strain evidence="3">CBS 125086</strain>
    </source>
</reference>
<evidence type="ECO:0000256" key="1">
    <source>
        <dbReference type="SAM" id="MobiDB-lite"/>
    </source>
</evidence>
<evidence type="ECO:0000313" key="4">
    <source>
        <dbReference type="Proteomes" id="UP001230504"/>
    </source>
</evidence>
<sequence length="185" mass="20805">MTGRPDQPRNGLPVLDEGGKRGGGERAHTSGSDLVQARIRPSRSFRIAIKGASESHCSGLTEHAYWTAPCRRGRLRPGLSKHVLWRSDEFINGVMYVENTCTLERHPGSPRLASPCLALAFCTLCQLSIWLLLAFCCGSGKQYRRRLRGHFCRVSMRVPWWDGNLPRGLPYGSYDNPPFRGRQPR</sequence>
<gene>
    <name evidence="3" type="ORF">LY79DRAFT_42200</name>
</gene>
<evidence type="ECO:0000256" key="2">
    <source>
        <dbReference type="SAM" id="Phobius"/>
    </source>
</evidence>
<proteinExistence type="predicted"/>
<dbReference type="RefSeq" id="XP_060408603.1">
    <property type="nucleotide sequence ID" value="XM_060553158.1"/>
</dbReference>
<feature type="transmembrane region" description="Helical" evidence="2">
    <location>
        <begin position="117"/>
        <end position="138"/>
    </location>
</feature>
<name>A0AAD8PMK7_9PEZI</name>
<protein>
    <submittedName>
        <fullName evidence="3">Uncharacterized protein</fullName>
    </submittedName>
</protein>
<keyword evidence="2" id="KW-0812">Transmembrane</keyword>
<dbReference type="GeneID" id="85437398"/>
<keyword evidence="2" id="KW-1133">Transmembrane helix</keyword>
<organism evidence="3 4">
    <name type="scientific">Colletotrichum navitas</name>
    <dbReference type="NCBI Taxonomy" id="681940"/>
    <lineage>
        <taxon>Eukaryota</taxon>
        <taxon>Fungi</taxon>
        <taxon>Dikarya</taxon>
        <taxon>Ascomycota</taxon>
        <taxon>Pezizomycotina</taxon>
        <taxon>Sordariomycetes</taxon>
        <taxon>Hypocreomycetidae</taxon>
        <taxon>Glomerellales</taxon>
        <taxon>Glomerellaceae</taxon>
        <taxon>Colletotrichum</taxon>
        <taxon>Colletotrichum graminicola species complex</taxon>
    </lineage>
</organism>
<feature type="region of interest" description="Disordered" evidence="1">
    <location>
        <begin position="1"/>
        <end position="32"/>
    </location>
</feature>